<protein>
    <submittedName>
        <fullName evidence="1">Uncharacterized protein</fullName>
    </submittedName>
</protein>
<name>A0A409YKY5_9AGAR</name>
<reference evidence="1 2" key="1">
    <citation type="journal article" date="2018" name="Evol. Lett.">
        <title>Horizontal gene cluster transfer increased hallucinogenic mushroom diversity.</title>
        <authorList>
            <person name="Reynolds H.T."/>
            <person name="Vijayakumar V."/>
            <person name="Gluck-Thaler E."/>
            <person name="Korotkin H.B."/>
            <person name="Matheny P.B."/>
            <person name="Slot J.C."/>
        </authorList>
    </citation>
    <scope>NUCLEOTIDE SEQUENCE [LARGE SCALE GENOMIC DNA]</scope>
    <source>
        <strain evidence="1 2">2629</strain>
    </source>
</reference>
<comment type="caution">
    <text evidence="1">The sequence shown here is derived from an EMBL/GenBank/DDBJ whole genome shotgun (WGS) entry which is preliminary data.</text>
</comment>
<dbReference type="EMBL" id="NHTK01001027">
    <property type="protein sequence ID" value="PPR03733.1"/>
    <property type="molecule type" value="Genomic_DNA"/>
</dbReference>
<dbReference type="AlphaFoldDB" id="A0A409YKY5"/>
<sequence>MATAMNNISDVVSRLQHNLQEFTLSTYLYSMRWTRFDSALRHSLQSVMQSMSLTTLSFKGVKDVPLGLLRLSPSIRKLFITDLIQHGQDTIASMPAVAIASPPLSLAHSPKLLSLTVIADDRGPNVNVLKSVVDSSQGPKCTIDVSELQYLNIQLEALYESQHLSAILGLCSRTLTHLSLTIPPSVSQANGNANNDIPINLSAQHLPQLRHLQWNFAIHKDRIRNKYTEILFTREPFQLLSNVLETLTPVPSAAASSGSRLGHKLPSLEVNLELRGYESQLKAIDDIDWAAFVAATGFPERKHEYESFKVTISFFDARFPRRILRLDHHHLAEKSSRIEAMMENVDLRRFGDALSLFDWEK</sequence>
<dbReference type="Proteomes" id="UP000284842">
    <property type="component" value="Unassembled WGS sequence"/>
</dbReference>
<gene>
    <name evidence="1" type="ORF">CVT24_007381</name>
</gene>
<evidence type="ECO:0000313" key="1">
    <source>
        <dbReference type="EMBL" id="PPR03733.1"/>
    </source>
</evidence>
<evidence type="ECO:0000313" key="2">
    <source>
        <dbReference type="Proteomes" id="UP000284842"/>
    </source>
</evidence>
<dbReference type="InParanoid" id="A0A409YKY5"/>
<proteinExistence type="predicted"/>
<keyword evidence="2" id="KW-1185">Reference proteome</keyword>
<accession>A0A409YKY5</accession>
<organism evidence="1 2">
    <name type="scientific">Panaeolus cyanescens</name>
    <dbReference type="NCBI Taxonomy" id="181874"/>
    <lineage>
        <taxon>Eukaryota</taxon>
        <taxon>Fungi</taxon>
        <taxon>Dikarya</taxon>
        <taxon>Basidiomycota</taxon>
        <taxon>Agaricomycotina</taxon>
        <taxon>Agaricomycetes</taxon>
        <taxon>Agaricomycetidae</taxon>
        <taxon>Agaricales</taxon>
        <taxon>Agaricineae</taxon>
        <taxon>Galeropsidaceae</taxon>
        <taxon>Panaeolus</taxon>
    </lineage>
</organism>